<evidence type="ECO:0000313" key="4">
    <source>
        <dbReference type="Proteomes" id="UP000077202"/>
    </source>
</evidence>
<accession>A0A176WBH1</accession>
<dbReference type="EMBL" id="LVLJ01001430">
    <property type="protein sequence ID" value="OAE29732.1"/>
    <property type="molecule type" value="Genomic_DNA"/>
</dbReference>
<feature type="region of interest" description="Disordered" evidence="1">
    <location>
        <begin position="24"/>
        <end position="52"/>
    </location>
</feature>
<dbReference type="GO" id="GO:0009535">
    <property type="term" value="C:chloroplast thylakoid membrane"/>
    <property type="evidence" value="ECO:0007669"/>
    <property type="project" value="TreeGrafter"/>
</dbReference>
<dbReference type="AlphaFoldDB" id="A0A176WBH1"/>
<feature type="compositionally biased region" description="Low complexity" evidence="1">
    <location>
        <begin position="39"/>
        <end position="52"/>
    </location>
</feature>
<organism evidence="3 4">
    <name type="scientific">Marchantia polymorpha subsp. ruderalis</name>
    <dbReference type="NCBI Taxonomy" id="1480154"/>
    <lineage>
        <taxon>Eukaryota</taxon>
        <taxon>Viridiplantae</taxon>
        <taxon>Streptophyta</taxon>
        <taxon>Embryophyta</taxon>
        <taxon>Marchantiophyta</taxon>
        <taxon>Marchantiopsida</taxon>
        <taxon>Marchantiidae</taxon>
        <taxon>Marchantiales</taxon>
        <taxon>Marchantiaceae</taxon>
        <taxon>Marchantia</taxon>
    </lineage>
</organism>
<sequence>MAGAKMVGVWFVSAASPPNAAPWAAAPRAGPVRGTSPQGCSSSMASVSSSSSYGGHGSFGEEAVLGVQLPKRTTRHRTQTVRAVSDVTGPVPIPKRVRKVKETKVVVMVDPVEAKRLAAVEMEAVKARQKRKKQREIEAINGGFAVLGLTAGLVLEGYTGKGILVQIAGYLDGLAGFLTQFTSPMTPTQEIANTLLQEITAQISPTQEYLQKIVNSQ</sequence>
<reference evidence="3 4" key="1">
    <citation type="submission" date="2016-03" db="EMBL/GenBank/DDBJ databases">
        <title>Mechanisms controlling the formation of the plant cell surface in tip-growing cells are functionally conserved among land plants.</title>
        <authorList>
            <person name="Honkanen S."/>
            <person name="Jones V.A."/>
            <person name="Morieri G."/>
            <person name="Champion C."/>
            <person name="Hetherington A.J."/>
            <person name="Kelly S."/>
            <person name="Saint-Marcoux D."/>
            <person name="Proust H."/>
            <person name="Prescott H."/>
            <person name="Dolan L."/>
        </authorList>
    </citation>
    <scope>NUCLEOTIDE SEQUENCE [LARGE SCALE GENOMIC DNA]</scope>
    <source>
        <strain evidence="4">cv. Tak-1 and cv. Tak-2</strain>
        <tissue evidence="3">Whole gametophyte</tissue>
    </source>
</reference>
<evidence type="ECO:0000256" key="1">
    <source>
        <dbReference type="SAM" id="MobiDB-lite"/>
    </source>
</evidence>
<gene>
    <name evidence="3" type="ORF">AXG93_3884s1280</name>
    <name evidence="2" type="ORF">Mp_5g02960</name>
</gene>
<proteinExistence type="predicted"/>
<dbReference type="Proteomes" id="UP001162541">
    <property type="component" value="Chromosome 5"/>
</dbReference>
<dbReference type="PANTHER" id="PTHR37752:SF1">
    <property type="entry name" value="OS02G0610700 PROTEIN"/>
    <property type="match status" value="1"/>
</dbReference>
<evidence type="ECO:0000313" key="3">
    <source>
        <dbReference type="EMBL" id="OAE29732.1"/>
    </source>
</evidence>
<protein>
    <submittedName>
        <fullName evidence="3">Uncharacterized protein</fullName>
    </submittedName>
</protein>
<dbReference type="PANTHER" id="PTHR37752">
    <property type="entry name" value="OS02G0610700 PROTEIN"/>
    <property type="match status" value="1"/>
</dbReference>
<evidence type="ECO:0000313" key="5">
    <source>
        <dbReference type="Proteomes" id="UP001162541"/>
    </source>
</evidence>
<keyword evidence="4" id="KW-1185">Reference proteome</keyword>
<dbReference type="EMBL" id="AP019870">
    <property type="protein sequence ID" value="BBN10363.1"/>
    <property type="molecule type" value="Genomic_DNA"/>
</dbReference>
<dbReference type="InterPro" id="IPR053091">
    <property type="entry name" value="PSII_Assembly/Photoprotect-Rel"/>
</dbReference>
<dbReference type="Proteomes" id="UP000077202">
    <property type="component" value="Unassembled WGS sequence"/>
</dbReference>
<evidence type="ECO:0000313" key="2">
    <source>
        <dbReference type="EMBL" id="BBN10363.1"/>
    </source>
</evidence>
<reference evidence="2" key="2">
    <citation type="journal article" date="2019" name="Curr. Biol.">
        <title>Chromatin organization in early land plants reveals an ancestral association between H3K27me3, transposons, and constitutive heterochromatin.</title>
        <authorList>
            <person name="Montgomery S.A."/>
            <person name="Tanizawa Y."/>
            <person name="Galik B."/>
            <person name="Wang N."/>
            <person name="Ito T."/>
            <person name="Mochizuki T."/>
            <person name="Akimcheva S."/>
            <person name="Bowman J."/>
            <person name="Cognat V."/>
            <person name="Drouard L."/>
            <person name="Ekker H."/>
            <person name="Houng S."/>
            <person name="Kohchi T."/>
            <person name="Lin S."/>
            <person name="Liu L.D."/>
            <person name="Nakamura Y."/>
            <person name="Valeeva L.R."/>
            <person name="Shakirov E.V."/>
            <person name="Shippen D.E."/>
            <person name="Wei W."/>
            <person name="Yagura M."/>
            <person name="Yamaoka S."/>
            <person name="Yamato K.T."/>
            <person name="Liu C."/>
            <person name="Berger F."/>
        </authorList>
    </citation>
    <scope>NUCLEOTIDE SEQUENCE [LARGE SCALE GENOMIC DNA]</scope>
    <source>
        <strain evidence="2">Tak-1</strain>
    </source>
</reference>
<reference evidence="5" key="3">
    <citation type="journal article" date="2020" name="Curr. Biol.">
        <title>Chromatin organization in early land plants reveals an ancestral association between H3K27me3, transposons, and constitutive heterochromatin.</title>
        <authorList>
            <person name="Montgomery S.A."/>
            <person name="Tanizawa Y."/>
            <person name="Galik B."/>
            <person name="Wang N."/>
            <person name="Ito T."/>
            <person name="Mochizuki T."/>
            <person name="Akimcheva S."/>
            <person name="Bowman J.L."/>
            <person name="Cognat V."/>
            <person name="Marechal-Drouard L."/>
            <person name="Ekker H."/>
            <person name="Hong S.F."/>
            <person name="Kohchi T."/>
            <person name="Lin S.S."/>
            <person name="Liu L.D."/>
            <person name="Nakamura Y."/>
            <person name="Valeeva L.R."/>
            <person name="Shakirov E.V."/>
            <person name="Shippen D.E."/>
            <person name="Wei W.L."/>
            <person name="Yagura M."/>
            <person name="Yamaoka S."/>
            <person name="Yamato K.T."/>
            <person name="Liu C."/>
            <person name="Berger F."/>
        </authorList>
    </citation>
    <scope>NUCLEOTIDE SEQUENCE [LARGE SCALE GENOMIC DNA]</scope>
    <source>
        <strain evidence="5">Tak-1</strain>
    </source>
</reference>
<name>A0A176WBH1_MARPO</name>